<keyword evidence="2" id="KW-1185">Reference proteome</keyword>
<gene>
    <name evidence="1" type="ORF">L0P57_02370</name>
</gene>
<dbReference type="CDD" id="cd04645">
    <property type="entry name" value="LbH_gamma_CA_like"/>
    <property type="match status" value="1"/>
</dbReference>
<evidence type="ECO:0000313" key="2">
    <source>
        <dbReference type="Proteomes" id="UP001298681"/>
    </source>
</evidence>
<dbReference type="EMBL" id="JAKNHQ010000002">
    <property type="protein sequence ID" value="MCG4609790.1"/>
    <property type="molecule type" value="Genomic_DNA"/>
</dbReference>
<sequence length="161" mass="16908">MEQKQQIASTARVARGAVLVGEVTLGEESSVWYNAVVRADNAPIVIGARSNIQDCCVLHVDEGHPIQIGDGVTVGHGAILHGCTIGDNSLIGMGAVVLNGAQIGKNCIIGASALVTQGMQVPDGSMLLGVPAKVRRPLTEEEIESNRRAAEEYIHSMKTLD</sequence>
<dbReference type="InterPro" id="IPR047324">
    <property type="entry name" value="LbH_gamma_CA-like"/>
</dbReference>
<dbReference type="Gene3D" id="2.160.10.10">
    <property type="entry name" value="Hexapeptide repeat proteins"/>
    <property type="match status" value="1"/>
</dbReference>
<accession>A0ABS9MG71</accession>
<dbReference type="InterPro" id="IPR011004">
    <property type="entry name" value="Trimer_LpxA-like_sf"/>
</dbReference>
<dbReference type="PANTHER" id="PTHR13061:SF29">
    <property type="entry name" value="GAMMA CARBONIC ANHYDRASE-LIKE 1, MITOCHONDRIAL-RELATED"/>
    <property type="match status" value="1"/>
</dbReference>
<protein>
    <submittedName>
        <fullName evidence="1">Gamma carbonic anhydrase family protein</fullName>
    </submittedName>
</protein>
<dbReference type="InterPro" id="IPR050484">
    <property type="entry name" value="Transf_Hexapept/Carb_Anhydrase"/>
</dbReference>
<dbReference type="Pfam" id="PF00132">
    <property type="entry name" value="Hexapep"/>
    <property type="match status" value="1"/>
</dbReference>
<comment type="caution">
    <text evidence="1">The sequence shown here is derived from an EMBL/GenBank/DDBJ whole genome shotgun (WGS) entry which is preliminary data.</text>
</comment>
<dbReference type="RefSeq" id="WP_191362502.1">
    <property type="nucleotide sequence ID" value="NZ_JAKNHQ010000002.1"/>
</dbReference>
<evidence type="ECO:0000313" key="1">
    <source>
        <dbReference type="EMBL" id="MCG4609790.1"/>
    </source>
</evidence>
<organism evidence="1 2">
    <name type="scientific">Anaeromassilibacillus senegalensis</name>
    <dbReference type="NCBI Taxonomy" id="1673717"/>
    <lineage>
        <taxon>Bacteria</taxon>
        <taxon>Bacillati</taxon>
        <taxon>Bacillota</taxon>
        <taxon>Clostridia</taxon>
        <taxon>Eubacteriales</taxon>
        <taxon>Acutalibacteraceae</taxon>
        <taxon>Anaeromassilibacillus</taxon>
    </lineage>
</organism>
<proteinExistence type="predicted"/>
<name>A0ABS9MG71_9FIRM</name>
<dbReference type="InterPro" id="IPR001451">
    <property type="entry name" value="Hexapep"/>
</dbReference>
<reference evidence="1 2" key="1">
    <citation type="submission" date="2022-01" db="EMBL/GenBank/DDBJ databases">
        <title>Collection of gut derived symbiotic bacterial strains cultured from healthy donors.</title>
        <authorList>
            <person name="Lin H."/>
            <person name="Kohout C."/>
            <person name="Waligurski E."/>
            <person name="Pamer E.G."/>
        </authorList>
    </citation>
    <scope>NUCLEOTIDE SEQUENCE [LARGE SCALE GENOMIC DNA]</scope>
    <source>
        <strain evidence="1 2">DFI.7.58</strain>
    </source>
</reference>
<dbReference type="PANTHER" id="PTHR13061">
    <property type="entry name" value="DYNACTIN SUBUNIT P25"/>
    <property type="match status" value="1"/>
</dbReference>
<dbReference type="SUPFAM" id="SSF51161">
    <property type="entry name" value="Trimeric LpxA-like enzymes"/>
    <property type="match status" value="1"/>
</dbReference>
<dbReference type="Proteomes" id="UP001298681">
    <property type="component" value="Unassembled WGS sequence"/>
</dbReference>